<sequence>MSFLPINSDLEKPTIYINPEKCIGCRSCEVACAVEHSMSKNLFGAIFEKPTPKPRIKVVVADFFNVPMRCQHCEDAPCERVCPTGAIEKSEEGFVLLNSNKCIGCLMCVMACPFGHPKYETEYKVVLKCDFCVDRIREGNEPACVEACPTRALKFGTLEELLDEIRRDRAEQFISGLKVPGLIYTKPVSEEKRGEEKVRLMDLYMAYSKVKWY</sequence>
<dbReference type="Pfam" id="PF13247">
    <property type="entry name" value="Fer4_11"/>
    <property type="match status" value="1"/>
</dbReference>
<keyword evidence="3" id="KW-0479">Metal-binding</keyword>
<reference evidence="9" key="1">
    <citation type="journal article" date="2020" name="ISME J.">
        <title>Gammaproteobacteria mediating utilization of methyl-, sulfur- and petroleum organic compounds in deep ocean hydrothermal plumes.</title>
        <authorList>
            <person name="Zhou Z."/>
            <person name="Liu Y."/>
            <person name="Pan J."/>
            <person name="Cron B.R."/>
            <person name="Toner B.M."/>
            <person name="Anantharaman K."/>
            <person name="Breier J.A."/>
            <person name="Dick G.J."/>
            <person name="Li M."/>
        </authorList>
    </citation>
    <scope>NUCLEOTIDE SEQUENCE</scope>
    <source>
        <strain evidence="9">SZUA-1476</strain>
    </source>
</reference>
<protein>
    <submittedName>
        <fullName evidence="9">4Fe-4S dicluster domain-containing protein</fullName>
    </submittedName>
</protein>
<evidence type="ECO:0000256" key="7">
    <source>
        <dbReference type="ARBA" id="ARBA00023014"/>
    </source>
</evidence>
<evidence type="ECO:0000313" key="9">
    <source>
        <dbReference type="EMBL" id="HIP89310.1"/>
    </source>
</evidence>
<feature type="domain" description="4Fe-4S ferredoxin-type" evidence="8">
    <location>
        <begin position="93"/>
        <end position="122"/>
    </location>
</feature>
<feature type="domain" description="4Fe-4S ferredoxin-type" evidence="8">
    <location>
        <begin position="13"/>
        <end position="43"/>
    </location>
</feature>
<dbReference type="EMBL" id="DQUR01000176">
    <property type="protein sequence ID" value="HIP89310.1"/>
    <property type="molecule type" value="Genomic_DNA"/>
</dbReference>
<dbReference type="InterPro" id="IPR017900">
    <property type="entry name" value="4Fe4S_Fe_S_CS"/>
</dbReference>
<dbReference type="CDD" id="cd16374">
    <property type="entry name" value="DMSOR_beta_like"/>
    <property type="match status" value="1"/>
</dbReference>
<keyword evidence="4" id="KW-0677">Repeat</keyword>
<evidence type="ECO:0000256" key="4">
    <source>
        <dbReference type="ARBA" id="ARBA00022737"/>
    </source>
</evidence>
<dbReference type="Proteomes" id="UP000653692">
    <property type="component" value="Unassembled WGS sequence"/>
</dbReference>
<comment type="caution">
    <text evidence="9">The sequence shown here is derived from an EMBL/GenBank/DDBJ whole genome shotgun (WGS) entry which is preliminary data.</text>
</comment>
<dbReference type="PROSITE" id="PS00198">
    <property type="entry name" value="4FE4S_FER_1"/>
    <property type="match status" value="1"/>
</dbReference>
<dbReference type="PANTHER" id="PTHR43177">
    <property type="entry name" value="PROTEIN NRFC"/>
    <property type="match status" value="1"/>
</dbReference>
<evidence type="ECO:0000256" key="2">
    <source>
        <dbReference type="ARBA" id="ARBA00022485"/>
    </source>
</evidence>
<keyword evidence="7" id="KW-0411">Iron-sulfur</keyword>
<dbReference type="InterPro" id="IPR017896">
    <property type="entry name" value="4Fe4S_Fe-S-bd"/>
</dbReference>
<gene>
    <name evidence="9" type="ORF">EYH24_05145</name>
</gene>
<evidence type="ECO:0000256" key="3">
    <source>
        <dbReference type="ARBA" id="ARBA00022723"/>
    </source>
</evidence>
<dbReference type="AlphaFoldDB" id="A0A832ZDC7"/>
<dbReference type="SUPFAM" id="SSF54862">
    <property type="entry name" value="4Fe-4S ferredoxins"/>
    <property type="match status" value="1"/>
</dbReference>
<keyword evidence="5" id="KW-0249">Electron transport</keyword>
<name>A0A832ZDC7_9EURY</name>
<organism evidence="9 10">
    <name type="scientific">Thermococcus paralvinellae</name>
    <dbReference type="NCBI Taxonomy" id="582419"/>
    <lineage>
        <taxon>Archaea</taxon>
        <taxon>Methanobacteriati</taxon>
        <taxon>Methanobacteriota</taxon>
        <taxon>Thermococci</taxon>
        <taxon>Thermococcales</taxon>
        <taxon>Thermococcaceae</taxon>
        <taxon>Thermococcus</taxon>
    </lineage>
</organism>
<evidence type="ECO:0000256" key="5">
    <source>
        <dbReference type="ARBA" id="ARBA00022982"/>
    </source>
</evidence>
<dbReference type="PANTHER" id="PTHR43177:SF5">
    <property type="entry name" value="ANAEROBIC DIMETHYL SULFOXIDE REDUCTASE CHAIN B-RELATED"/>
    <property type="match status" value="1"/>
</dbReference>
<feature type="domain" description="4Fe-4S ferredoxin-type" evidence="8">
    <location>
        <begin position="60"/>
        <end position="92"/>
    </location>
</feature>
<evidence type="ECO:0000259" key="8">
    <source>
        <dbReference type="PROSITE" id="PS51379"/>
    </source>
</evidence>
<evidence type="ECO:0000313" key="10">
    <source>
        <dbReference type="Proteomes" id="UP000653692"/>
    </source>
</evidence>
<dbReference type="PROSITE" id="PS51379">
    <property type="entry name" value="4FE4S_FER_2"/>
    <property type="match status" value="3"/>
</dbReference>
<dbReference type="GO" id="GO:0016491">
    <property type="term" value="F:oxidoreductase activity"/>
    <property type="evidence" value="ECO:0007669"/>
    <property type="project" value="UniProtKB-ARBA"/>
</dbReference>
<dbReference type="Gene3D" id="3.30.70.20">
    <property type="match status" value="2"/>
</dbReference>
<keyword evidence="1" id="KW-0813">Transport</keyword>
<keyword evidence="2" id="KW-0004">4Fe-4S</keyword>
<keyword evidence="6" id="KW-0408">Iron</keyword>
<proteinExistence type="predicted"/>
<dbReference type="GO" id="GO:0051539">
    <property type="term" value="F:4 iron, 4 sulfur cluster binding"/>
    <property type="evidence" value="ECO:0007669"/>
    <property type="project" value="UniProtKB-KW"/>
</dbReference>
<evidence type="ECO:0000256" key="1">
    <source>
        <dbReference type="ARBA" id="ARBA00022448"/>
    </source>
</evidence>
<accession>A0A832ZDC7</accession>
<dbReference type="GO" id="GO:0046872">
    <property type="term" value="F:metal ion binding"/>
    <property type="evidence" value="ECO:0007669"/>
    <property type="project" value="UniProtKB-KW"/>
</dbReference>
<dbReference type="InterPro" id="IPR050954">
    <property type="entry name" value="ET_IronSulfur_Cluster-Binding"/>
</dbReference>
<dbReference type="Pfam" id="PF12837">
    <property type="entry name" value="Fer4_6"/>
    <property type="match status" value="1"/>
</dbReference>
<evidence type="ECO:0000256" key="6">
    <source>
        <dbReference type="ARBA" id="ARBA00023004"/>
    </source>
</evidence>